<proteinExistence type="predicted"/>
<evidence type="ECO:0000313" key="2">
    <source>
        <dbReference type="Proteomes" id="UP000887540"/>
    </source>
</evidence>
<evidence type="ECO:0000256" key="1">
    <source>
        <dbReference type="SAM" id="MobiDB-lite"/>
    </source>
</evidence>
<dbReference type="Proteomes" id="UP000887540">
    <property type="component" value="Unplaced"/>
</dbReference>
<organism evidence="2 3">
    <name type="scientific">Acrobeloides nanus</name>
    <dbReference type="NCBI Taxonomy" id="290746"/>
    <lineage>
        <taxon>Eukaryota</taxon>
        <taxon>Metazoa</taxon>
        <taxon>Ecdysozoa</taxon>
        <taxon>Nematoda</taxon>
        <taxon>Chromadorea</taxon>
        <taxon>Rhabditida</taxon>
        <taxon>Tylenchina</taxon>
        <taxon>Cephalobomorpha</taxon>
        <taxon>Cephaloboidea</taxon>
        <taxon>Cephalobidae</taxon>
        <taxon>Acrobeloides</taxon>
    </lineage>
</organism>
<accession>A0A914DKE6</accession>
<keyword evidence="2" id="KW-1185">Reference proteome</keyword>
<dbReference type="WBParaSite" id="ACRNAN_scaffold2725.g19845.t1">
    <property type="protein sequence ID" value="ACRNAN_scaffold2725.g19845.t1"/>
    <property type="gene ID" value="ACRNAN_scaffold2725.g19845"/>
</dbReference>
<evidence type="ECO:0000313" key="3">
    <source>
        <dbReference type="WBParaSite" id="ACRNAN_scaffold2725.g19845.t1"/>
    </source>
</evidence>
<feature type="region of interest" description="Disordered" evidence="1">
    <location>
        <begin position="143"/>
        <end position="162"/>
    </location>
</feature>
<protein>
    <submittedName>
        <fullName evidence="3">Uncharacterized protein</fullName>
    </submittedName>
</protein>
<sequence>MCGASIMEVASKAGILSLNPSDLVFEASQLGIAYYDYVLSASALPKDAGYQLFCARLDEHTNVEWFESVRVDSEIITKNGIPLNELSMITLGLLVWRYKITQSKVLCLVNQLDPESTLALEALKKAATKLKILHHVLTLGSRRSSSVGSTTSSLSTSSIRSNTSQEGMKLRVMMCQTRYELPDLPAHAIRETRYLLAPSTNPLLCLCFPLT</sequence>
<name>A0A914DKE6_9BILA</name>
<dbReference type="AlphaFoldDB" id="A0A914DKE6"/>
<reference evidence="3" key="1">
    <citation type="submission" date="2022-11" db="UniProtKB">
        <authorList>
            <consortium name="WormBaseParasite"/>
        </authorList>
    </citation>
    <scope>IDENTIFICATION</scope>
</reference>